<dbReference type="InterPro" id="IPR028961">
    <property type="entry name" value="Imm21"/>
</dbReference>
<evidence type="ECO:0000313" key="2">
    <source>
        <dbReference type="Proteomes" id="UP001208935"/>
    </source>
</evidence>
<gene>
    <name evidence="1" type="ORF">D5039_01310</name>
</gene>
<keyword evidence="2" id="KW-1185">Reference proteome</keyword>
<organism evidence="1 2">
    <name type="scientific">Verminephrobacter aporrectodeae subsp. tuberculatae</name>
    <dbReference type="NCBI Taxonomy" id="1110392"/>
    <lineage>
        <taxon>Bacteria</taxon>
        <taxon>Pseudomonadati</taxon>
        <taxon>Pseudomonadota</taxon>
        <taxon>Betaproteobacteria</taxon>
        <taxon>Burkholderiales</taxon>
        <taxon>Comamonadaceae</taxon>
        <taxon>Verminephrobacter</taxon>
    </lineage>
</organism>
<dbReference type="Pfam" id="PF15589">
    <property type="entry name" value="Imm21"/>
    <property type="match status" value="1"/>
</dbReference>
<dbReference type="Proteomes" id="UP001208935">
    <property type="component" value="Unassembled WGS sequence"/>
</dbReference>
<evidence type="ECO:0000313" key="1">
    <source>
        <dbReference type="EMBL" id="MCW5319856.1"/>
    </source>
</evidence>
<dbReference type="EMBL" id="QZCW01000001">
    <property type="protein sequence ID" value="MCW5319856.1"/>
    <property type="molecule type" value="Genomic_DNA"/>
</dbReference>
<sequence length="150" mass="16919">MQAASGWMGITGSSVKSVKTDYERACDSFSYLNVIDSNMSKILILGDEPLASTIFHTGHDFTIARWISCESLMVSEIALNDIPIGLPEIEKSVSMHIYEDESIIFDSAAVLHESEDEMRVKINPGKYEITTELFDGGHRFKFLIHRLRME</sequence>
<reference evidence="2" key="1">
    <citation type="submission" date="2023-07" db="EMBL/GenBank/DDBJ databases">
        <title>Verminephrobacter genomes.</title>
        <authorList>
            <person name="Lund M.B."/>
        </authorList>
    </citation>
    <scope>NUCLEOTIDE SEQUENCE [LARGE SCALE GENOMIC DNA]</scope>
    <source>
        <strain evidence="2">AtM5-05</strain>
    </source>
</reference>
<accession>A0ABT3KNG0</accession>
<comment type="caution">
    <text evidence="1">The sequence shown here is derived from an EMBL/GenBank/DDBJ whole genome shotgun (WGS) entry which is preliminary data.</text>
</comment>
<protein>
    <submittedName>
        <fullName evidence="1">Uncharacterized protein</fullName>
    </submittedName>
</protein>
<name>A0ABT3KNG0_9BURK</name>
<proteinExistence type="predicted"/>